<dbReference type="EMBL" id="SEKV01000730">
    <property type="protein sequence ID" value="TFY54170.1"/>
    <property type="molecule type" value="Genomic_DNA"/>
</dbReference>
<organism evidence="2 3">
    <name type="scientific">Rhodofomes roseus</name>
    <dbReference type="NCBI Taxonomy" id="34475"/>
    <lineage>
        <taxon>Eukaryota</taxon>
        <taxon>Fungi</taxon>
        <taxon>Dikarya</taxon>
        <taxon>Basidiomycota</taxon>
        <taxon>Agaricomycotina</taxon>
        <taxon>Agaricomycetes</taxon>
        <taxon>Polyporales</taxon>
        <taxon>Rhodofomes</taxon>
    </lineage>
</organism>
<dbReference type="Gene3D" id="3.40.50.1820">
    <property type="entry name" value="alpha/beta hydrolase"/>
    <property type="match status" value="1"/>
</dbReference>
<evidence type="ECO:0000313" key="2">
    <source>
        <dbReference type="EMBL" id="TFY54170.1"/>
    </source>
</evidence>
<gene>
    <name evidence="2" type="ORF">EVJ58_g9014</name>
</gene>
<dbReference type="AlphaFoldDB" id="A0A4Y9XVK6"/>
<dbReference type="STRING" id="34475.A0A4Y9XVK6"/>
<dbReference type="InterPro" id="IPR050466">
    <property type="entry name" value="Carboxylest/Gibb_receptor"/>
</dbReference>
<reference evidence="2 3" key="1">
    <citation type="submission" date="2019-01" db="EMBL/GenBank/DDBJ databases">
        <title>Genome sequencing of the rare red list fungi Fomitopsis rosea.</title>
        <authorList>
            <person name="Buettner E."/>
            <person name="Kellner H."/>
        </authorList>
    </citation>
    <scope>NUCLEOTIDE SEQUENCE [LARGE SCALE GENOMIC DNA]</scope>
    <source>
        <strain evidence="2 3">DSM 105464</strain>
    </source>
</reference>
<dbReference type="SUPFAM" id="SSF53474">
    <property type="entry name" value="alpha/beta-Hydrolases"/>
    <property type="match status" value="1"/>
</dbReference>
<dbReference type="PANTHER" id="PTHR23024:SF339">
    <property type="entry name" value="ALPHA_BETA HYDROLASE FOLD-3 DOMAIN-CONTAINING PROTEIN"/>
    <property type="match status" value="1"/>
</dbReference>
<feature type="non-terminal residue" evidence="2">
    <location>
        <position position="133"/>
    </location>
</feature>
<dbReference type="InterPro" id="IPR049492">
    <property type="entry name" value="BD-FAE-like_dom"/>
</dbReference>
<comment type="caution">
    <text evidence="2">The sequence shown here is derived from an EMBL/GenBank/DDBJ whole genome shotgun (WGS) entry which is preliminary data.</text>
</comment>
<feature type="domain" description="BD-FAE-like" evidence="1">
    <location>
        <begin position="17"/>
        <end position="132"/>
    </location>
</feature>
<evidence type="ECO:0000313" key="3">
    <source>
        <dbReference type="Proteomes" id="UP000298390"/>
    </source>
</evidence>
<proteinExistence type="predicted"/>
<dbReference type="Pfam" id="PF20434">
    <property type="entry name" value="BD-FAE"/>
    <property type="match status" value="1"/>
</dbReference>
<evidence type="ECO:0000259" key="1">
    <source>
        <dbReference type="Pfam" id="PF20434"/>
    </source>
</evidence>
<dbReference type="PANTHER" id="PTHR23024">
    <property type="entry name" value="ARYLACETAMIDE DEACETYLASE"/>
    <property type="match status" value="1"/>
</dbReference>
<protein>
    <recommendedName>
        <fullName evidence="1">BD-FAE-like domain-containing protein</fullName>
    </recommendedName>
</protein>
<dbReference type="InterPro" id="IPR029058">
    <property type="entry name" value="AB_hydrolase_fold"/>
</dbReference>
<accession>A0A4Y9XVK6</accession>
<dbReference type="Proteomes" id="UP000298390">
    <property type="component" value="Unassembled WGS sequence"/>
</dbReference>
<sequence>MQTITFSRVGDLEIKFDLDVPADITGALPAVICIHGGGMVAGSRNEPGSARLTDFIRDFALSRGFLFISTDYRLIWPSTGLDIIDDVKTLFAFLADPSFSETYLPTGVSLDAARIVALGGSAGGYVARAAGIY</sequence>
<name>A0A4Y9XVK6_9APHY</name>